<proteinExistence type="predicted"/>
<dbReference type="Proteomes" id="UP001153719">
    <property type="component" value="Chromosome"/>
</dbReference>
<protein>
    <submittedName>
        <fullName evidence="1">Uncharacterized protein</fullName>
    </submittedName>
</protein>
<evidence type="ECO:0000313" key="1">
    <source>
        <dbReference type="EMBL" id="CAD5986002.1"/>
    </source>
</evidence>
<keyword evidence="2" id="KW-1185">Reference proteome</keyword>
<accession>A0A9W4DF51</accession>
<name>A0A9W4DF51_9CYAN</name>
<dbReference type="AlphaFoldDB" id="A0A9W4DF51"/>
<dbReference type="KEGG" id="ppsu:NO713_05521"/>
<organism evidence="1 2">
    <name type="scientific">Planktothrix pseudagardhii</name>
    <dbReference type="NCBI Taxonomy" id="132604"/>
    <lineage>
        <taxon>Bacteria</taxon>
        <taxon>Bacillati</taxon>
        <taxon>Cyanobacteriota</taxon>
        <taxon>Cyanophyceae</taxon>
        <taxon>Oscillatoriophycideae</taxon>
        <taxon>Oscillatoriales</taxon>
        <taxon>Microcoleaceae</taxon>
        <taxon>Planktothrix</taxon>
    </lineage>
</organism>
<evidence type="ECO:0000313" key="2">
    <source>
        <dbReference type="Proteomes" id="UP001153719"/>
    </source>
</evidence>
<reference evidence="1" key="1">
    <citation type="submission" date="2020-09" db="EMBL/GenBank/DDBJ databases">
        <authorList>
            <person name="Blom J."/>
        </authorList>
    </citation>
    <scope>NUCLEOTIDE SEQUENCE</scope>
    <source>
        <strain evidence="1">No.713</strain>
    </source>
</reference>
<dbReference type="EMBL" id="LR882967">
    <property type="protein sequence ID" value="CAD5986002.1"/>
    <property type="molecule type" value="Genomic_DNA"/>
</dbReference>
<gene>
    <name evidence="1" type="ORF">NO713_05521</name>
</gene>
<sequence length="31" mass="3367">MTLNVDAYAVITSLMLEGANYPAEILKLAQI</sequence>